<evidence type="ECO:0000259" key="2">
    <source>
        <dbReference type="Pfam" id="PF07589"/>
    </source>
</evidence>
<organism evidence="3 4">
    <name type="scientific">Armatimonas rosea</name>
    <dbReference type="NCBI Taxonomy" id="685828"/>
    <lineage>
        <taxon>Bacteria</taxon>
        <taxon>Bacillati</taxon>
        <taxon>Armatimonadota</taxon>
        <taxon>Armatimonadia</taxon>
        <taxon>Armatimonadales</taxon>
        <taxon>Armatimonadaceae</taxon>
        <taxon>Armatimonas</taxon>
    </lineage>
</organism>
<keyword evidence="4" id="KW-1185">Reference proteome</keyword>
<sequence length="220" mass="22498">MRFTQKLLVAGATLSLSVPAFAQNITSVVLHNTSLGRSWNTRGLDSSGFNLYLSTNDGVSFINSGNGAGASVNIPLVLGDNTFFFFGSANVDATLALEVMLNGTDASNPTLSALNSDGAAGTARTAYSGAALTNNLTPTVGSGTLTSGLFGLNVVSLKSFSYKTSGPTRNLVSLYDLGADGFNDTYGSFTLTLGPAAPEPGTLGLLGLGMVAGLAIRRRK</sequence>
<dbReference type="Proteomes" id="UP000520814">
    <property type="component" value="Unassembled WGS sequence"/>
</dbReference>
<keyword evidence="1" id="KW-0732">Signal</keyword>
<name>A0A7W9SNL9_ARMRO</name>
<accession>A0A7W9SNL9</accession>
<proteinExistence type="predicted"/>
<gene>
    <name evidence="3" type="ORF">HNQ39_001407</name>
</gene>
<evidence type="ECO:0000313" key="4">
    <source>
        <dbReference type="Proteomes" id="UP000520814"/>
    </source>
</evidence>
<dbReference type="NCBIfam" id="TIGR02595">
    <property type="entry name" value="PEP_CTERM"/>
    <property type="match status" value="1"/>
</dbReference>
<comment type="caution">
    <text evidence="3">The sequence shown here is derived from an EMBL/GenBank/DDBJ whole genome shotgun (WGS) entry which is preliminary data.</text>
</comment>
<dbReference type="Pfam" id="PF07589">
    <property type="entry name" value="PEP-CTERM"/>
    <property type="match status" value="1"/>
</dbReference>
<dbReference type="RefSeq" id="WP_184193242.1">
    <property type="nucleotide sequence ID" value="NZ_JACHGW010000001.1"/>
</dbReference>
<feature type="chain" id="PRO_5031154887" description="Ice-binding protein C-terminal domain-containing protein" evidence="1">
    <location>
        <begin position="23"/>
        <end position="220"/>
    </location>
</feature>
<feature type="signal peptide" evidence="1">
    <location>
        <begin position="1"/>
        <end position="22"/>
    </location>
</feature>
<protein>
    <recommendedName>
        <fullName evidence="2">Ice-binding protein C-terminal domain-containing protein</fullName>
    </recommendedName>
</protein>
<dbReference type="AlphaFoldDB" id="A0A7W9SNL9"/>
<reference evidence="3 4" key="1">
    <citation type="submission" date="2020-08" db="EMBL/GenBank/DDBJ databases">
        <title>Genomic Encyclopedia of Type Strains, Phase IV (KMG-IV): sequencing the most valuable type-strain genomes for metagenomic binning, comparative biology and taxonomic classification.</title>
        <authorList>
            <person name="Goeker M."/>
        </authorList>
    </citation>
    <scope>NUCLEOTIDE SEQUENCE [LARGE SCALE GENOMIC DNA]</scope>
    <source>
        <strain evidence="3 4">DSM 23562</strain>
    </source>
</reference>
<feature type="domain" description="Ice-binding protein C-terminal" evidence="2">
    <location>
        <begin position="196"/>
        <end position="219"/>
    </location>
</feature>
<dbReference type="EMBL" id="JACHGW010000001">
    <property type="protein sequence ID" value="MBB6049645.1"/>
    <property type="molecule type" value="Genomic_DNA"/>
</dbReference>
<dbReference type="InterPro" id="IPR013424">
    <property type="entry name" value="Ice-binding_C"/>
</dbReference>
<evidence type="ECO:0000313" key="3">
    <source>
        <dbReference type="EMBL" id="MBB6049645.1"/>
    </source>
</evidence>
<evidence type="ECO:0000256" key="1">
    <source>
        <dbReference type="SAM" id="SignalP"/>
    </source>
</evidence>